<dbReference type="AlphaFoldDB" id="A0A2I0R6J1"/>
<evidence type="ECO:0000313" key="1">
    <source>
        <dbReference type="EMBL" id="PKR82196.1"/>
    </source>
</evidence>
<keyword evidence="2" id="KW-1185">Reference proteome</keyword>
<proteinExistence type="predicted"/>
<sequence>MKKVFLVMALGSFTLFTTSCLKKEQGCYTQEGGLLYTEEQHKADAAENGNQYGFVEQCEALGGKVQEID</sequence>
<comment type="caution">
    <text evidence="1">The sequence shown here is derived from an EMBL/GenBank/DDBJ whole genome shotgun (WGS) entry which is preliminary data.</text>
</comment>
<dbReference type="RefSeq" id="WP_101333341.1">
    <property type="nucleotide sequence ID" value="NZ_PJNI01000001.1"/>
</dbReference>
<protein>
    <recommendedName>
        <fullName evidence="3">Lipoprotein</fullName>
    </recommendedName>
</protein>
<dbReference type="OrthoDB" id="9845812at2"/>
<dbReference type="Proteomes" id="UP000236654">
    <property type="component" value="Unassembled WGS sequence"/>
</dbReference>
<gene>
    <name evidence="1" type="ORF">CW751_02370</name>
</gene>
<evidence type="ECO:0000313" key="2">
    <source>
        <dbReference type="Proteomes" id="UP000236654"/>
    </source>
</evidence>
<dbReference type="PROSITE" id="PS51257">
    <property type="entry name" value="PROKAR_LIPOPROTEIN"/>
    <property type="match status" value="1"/>
</dbReference>
<organism evidence="1 2">
    <name type="scientific">Brumimicrobium salinarum</name>
    <dbReference type="NCBI Taxonomy" id="2058658"/>
    <lineage>
        <taxon>Bacteria</taxon>
        <taxon>Pseudomonadati</taxon>
        <taxon>Bacteroidota</taxon>
        <taxon>Flavobacteriia</taxon>
        <taxon>Flavobacteriales</taxon>
        <taxon>Crocinitomicaceae</taxon>
        <taxon>Brumimicrobium</taxon>
    </lineage>
</organism>
<name>A0A2I0R6J1_9FLAO</name>
<dbReference type="EMBL" id="PJNI01000001">
    <property type="protein sequence ID" value="PKR82196.1"/>
    <property type="molecule type" value="Genomic_DNA"/>
</dbReference>
<accession>A0A2I0R6J1</accession>
<reference evidence="1 2" key="1">
    <citation type="submission" date="2017-12" db="EMBL/GenBank/DDBJ databases">
        <title>The draft genome sequence of Brumimicrobium saltpan LHR20.</title>
        <authorList>
            <person name="Do Z.-J."/>
            <person name="Luo H.-R."/>
        </authorList>
    </citation>
    <scope>NUCLEOTIDE SEQUENCE [LARGE SCALE GENOMIC DNA]</scope>
    <source>
        <strain evidence="1 2">LHR20</strain>
    </source>
</reference>
<evidence type="ECO:0008006" key="3">
    <source>
        <dbReference type="Google" id="ProtNLM"/>
    </source>
</evidence>